<feature type="region of interest" description="Disordered" evidence="1">
    <location>
        <begin position="340"/>
        <end position="361"/>
    </location>
</feature>
<evidence type="ECO:0000256" key="1">
    <source>
        <dbReference type="SAM" id="MobiDB-lite"/>
    </source>
</evidence>
<sequence>MSKLSCCPIFPHNHVFQLKLKGGEVPGWSLSSSAGAKDLARHPFCRAGLESPDSPLAQISIVAACDDASRTTLTPSQKPPGDVCYTTRDRLSAAALPDRLLPRANLLPELSLQRYAELQPHGRRAPRLLAVATTVSPCASIHLPPRASIPLQRVPSMQKPEHVSVMLTPRAADDYRFCLLQATYHSFLSRQLTFPTPPFVAKDHFCSSYHFLAEAYNCSPPSPCLFTAFSPVSIFTSSFPAFAAPTAFSNPNRTHSLYIFISCVSACIIIVFGDLDMDVAHMLLCRSYNVFWCLLRKQDLNNSLRTEFTGDVQEISSIASLINAKDNHCDPKCTPTIPAAVGSSPTHTTSHSSVPTATSDTGVFTPQQLPDNCLRRSPFQDHRFCPAPCFRPRRRLRTRQPLRSRAVLTRTRRQLRTWPPPLPRLYVSRNLYRIVILEPPTHNNAFNLFSRAPRTSRTWSAGPFGAPQQRISLIPTGELDLNRSLLSDSLSRDAPSHTAQSMKSLFLPNSDRKDVEVPIPPLVPQQDHAISTKYEYMCHQTFVQLASAAYSCRSCSAVEVLTDLVRAASALASKRARSLELSELHHPLLVAVDESALRQALSNLIEGSLLRTRIDGKVEIYGVTAPAGGALVLIDDNGPDMHYMTQMHALTPFGTGLLSCPRMEDNMTWNFVAGLAVAREILESYGCVVRVISPRELDAALGAGGTRIELWFPDINPGET</sequence>
<organism evidence="2 3">
    <name type="scientific">Platanthera guangdongensis</name>
    <dbReference type="NCBI Taxonomy" id="2320717"/>
    <lineage>
        <taxon>Eukaryota</taxon>
        <taxon>Viridiplantae</taxon>
        <taxon>Streptophyta</taxon>
        <taxon>Embryophyta</taxon>
        <taxon>Tracheophyta</taxon>
        <taxon>Spermatophyta</taxon>
        <taxon>Magnoliopsida</taxon>
        <taxon>Liliopsida</taxon>
        <taxon>Asparagales</taxon>
        <taxon>Orchidaceae</taxon>
        <taxon>Orchidoideae</taxon>
        <taxon>Orchideae</taxon>
        <taxon>Orchidinae</taxon>
        <taxon>Platanthera</taxon>
    </lineage>
</organism>
<comment type="caution">
    <text evidence="2">The sequence shown here is derived from an EMBL/GenBank/DDBJ whole genome shotgun (WGS) entry which is preliminary data.</text>
</comment>
<reference evidence="2 3" key="1">
    <citation type="journal article" date="2022" name="Nat. Plants">
        <title>Genomes of leafy and leafless Platanthera orchids illuminate the evolution of mycoheterotrophy.</title>
        <authorList>
            <person name="Li M.H."/>
            <person name="Liu K.W."/>
            <person name="Li Z."/>
            <person name="Lu H.C."/>
            <person name="Ye Q.L."/>
            <person name="Zhang D."/>
            <person name="Wang J.Y."/>
            <person name="Li Y.F."/>
            <person name="Zhong Z.M."/>
            <person name="Liu X."/>
            <person name="Yu X."/>
            <person name="Liu D.K."/>
            <person name="Tu X.D."/>
            <person name="Liu B."/>
            <person name="Hao Y."/>
            <person name="Liao X.Y."/>
            <person name="Jiang Y.T."/>
            <person name="Sun W.H."/>
            <person name="Chen J."/>
            <person name="Chen Y.Q."/>
            <person name="Ai Y."/>
            <person name="Zhai J.W."/>
            <person name="Wu S.S."/>
            <person name="Zhou Z."/>
            <person name="Hsiao Y.Y."/>
            <person name="Wu W.L."/>
            <person name="Chen Y.Y."/>
            <person name="Lin Y.F."/>
            <person name="Hsu J.L."/>
            <person name="Li C.Y."/>
            <person name="Wang Z.W."/>
            <person name="Zhao X."/>
            <person name="Zhong W.Y."/>
            <person name="Ma X.K."/>
            <person name="Ma L."/>
            <person name="Huang J."/>
            <person name="Chen G.Z."/>
            <person name="Huang M.Z."/>
            <person name="Huang L."/>
            <person name="Peng D.H."/>
            <person name="Luo Y.B."/>
            <person name="Zou S.Q."/>
            <person name="Chen S.P."/>
            <person name="Lan S."/>
            <person name="Tsai W.C."/>
            <person name="Van de Peer Y."/>
            <person name="Liu Z.J."/>
        </authorList>
    </citation>
    <scope>NUCLEOTIDE SEQUENCE [LARGE SCALE GENOMIC DNA]</scope>
    <source>
        <strain evidence="2">Lor288</strain>
    </source>
</reference>
<dbReference type="Gene3D" id="3.30.565.10">
    <property type="entry name" value="Histidine kinase-like ATPase, C-terminal domain"/>
    <property type="match status" value="1"/>
</dbReference>
<dbReference type="Proteomes" id="UP001412067">
    <property type="component" value="Unassembled WGS sequence"/>
</dbReference>
<dbReference type="SUPFAM" id="SSF55874">
    <property type="entry name" value="ATPase domain of HSP90 chaperone/DNA topoisomerase II/histidine kinase"/>
    <property type="match status" value="1"/>
</dbReference>
<gene>
    <name evidence="2" type="ORF">KSP40_PGU017806</name>
</gene>
<evidence type="ECO:0000313" key="3">
    <source>
        <dbReference type="Proteomes" id="UP001412067"/>
    </source>
</evidence>
<dbReference type="PANTHER" id="PTHR48206:SF1">
    <property type="entry name" value="CHLOROPLAST SENSOR KINASE, CHLOROPLASTIC"/>
    <property type="match status" value="1"/>
</dbReference>
<dbReference type="InterPro" id="IPR053334">
    <property type="entry name" value="Chloroplast_Sensor_Kinase"/>
</dbReference>
<feature type="compositionally biased region" description="Low complexity" evidence="1">
    <location>
        <begin position="343"/>
        <end position="359"/>
    </location>
</feature>
<accession>A0ABR2M8J1</accession>
<evidence type="ECO:0000313" key="2">
    <source>
        <dbReference type="EMBL" id="KAK8959483.1"/>
    </source>
</evidence>
<protein>
    <submittedName>
        <fullName evidence="2">Uncharacterized protein</fullName>
    </submittedName>
</protein>
<name>A0ABR2M8J1_9ASPA</name>
<dbReference type="InterPro" id="IPR036890">
    <property type="entry name" value="HATPase_C_sf"/>
</dbReference>
<proteinExistence type="predicted"/>
<dbReference type="PANTHER" id="PTHR48206">
    <property type="entry name" value="CHLOROPLAST SENSOR KINASE, CHLOROPLASTIC"/>
    <property type="match status" value="1"/>
</dbReference>
<dbReference type="EMBL" id="JBBWWR010000011">
    <property type="protein sequence ID" value="KAK8959483.1"/>
    <property type="molecule type" value="Genomic_DNA"/>
</dbReference>
<keyword evidence="3" id="KW-1185">Reference proteome</keyword>